<organism evidence="1">
    <name type="scientific">Arundo donax</name>
    <name type="common">Giant reed</name>
    <name type="synonym">Donax arundinaceus</name>
    <dbReference type="NCBI Taxonomy" id="35708"/>
    <lineage>
        <taxon>Eukaryota</taxon>
        <taxon>Viridiplantae</taxon>
        <taxon>Streptophyta</taxon>
        <taxon>Embryophyta</taxon>
        <taxon>Tracheophyta</taxon>
        <taxon>Spermatophyta</taxon>
        <taxon>Magnoliopsida</taxon>
        <taxon>Liliopsida</taxon>
        <taxon>Poales</taxon>
        <taxon>Poaceae</taxon>
        <taxon>PACMAD clade</taxon>
        <taxon>Arundinoideae</taxon>
        <taxon>Arundineae</taxon>
        <taxon>Arundo</taxon>
    </lineage>
</organism>
<reference evidence="1" key="1">
    <citation type="submission" date="2014-09" db="EMBL/GenBank/DDBJ databases">
        <authorList>
            <person name="Magalhaes I.L.F."/>
            <person name="Oliveira U."/>
            <person name="Santos F.R."/>
            <person name="Vidigal T.H.D.A."/>
            <person name="Brescovit A.D."/>
            <person name="Santos A.J."/>
        </authorList>
    </citation>
    <scope>NUCLEOTIDE SEQUENCE</scope>
    <source>
        <tissue evidence="1">Shoot tissue taken approximately 20 cm above the soil surface</tissue>
    </source>
</reference>
<sequence length="22" mass="2711">MMHKGSVRFCALYLRLFHCFHN</sequence>
<evidence type="ECO:0000313" key="1">
    <source>
        <dbReference type="EMBL" id="JAD33244.1"/>
    </source>
</evidence>
<dbReference type="AlphaFoldDB" id="A0A0A9Q4C4"/>
<proteinExistence type="predicted"/>
<accession>A0A0A9Q4C4</accession>
<name>A0A0A9Q4C4_ARUDO</name>
<reference evidence="1" key="2">
    <citation type="journal article" date="2015" name="Data Brief">
        <title>Shoot transcriptome of the giant reed, Arundo donax.</title>
        <authorList>
            <person name="Barrero R.A."/>
            <person name="Guerrero F.D."/>
            <person name="Moolhuijzen P."/>
            <person name="Goolsby J.A."/>
            <person name="Tidwell J."/>
            <person name="Bellgard S.E."/>
            <person name="Bellgard M.I."/>
        </authorList>
    </citation>
    <scope>NUCLEOTIDE SEQUENCE</scope>
    <source>
        <tissue evidence="1">Shoot tissue taken approximately 20 cm above the soil surface</tissue>
    </source>
</reference>
<dbReference type="EMBL" id="GBRH01264651">
    <property type="protein sequence ID" value="JAD33244.1"/>
    <property type="molecule type" value="Transcribed_RNA"/>
</dbReference>
<protein>
    <submittedName>
        <fullName evidence="1">Uncharacterized protein</fullName>
    </submittedName>
</protein>